<dbReference type="InterPro" id="IPR004090">
    <property type="entry name" value="Chemotax_Me-accpt_rcpt"/>
</dbReference>
<keyword evidence="5" id="KW-0472">Membrane</keyword>
<dbReference type="Pfam" id="PF00015">
    <property type="entry name" value="MCPsignal"/>
    <property type="match status" value="1"/>
</dbReference>
<dbReference type="FunFam" id="1.10.287.950:FF:000001">
    <property type="entry name" value="Methyl-accepting chemotaxis sensory transducer"/>
    <property type="match status" value="1"/>
</dbReference>
<dbReference type="GO" id="GO:0007165">
    <property type="term" value="P:signal transduction"/>
    <property type="evidence" value="ECO:0007669"/>
    <property type="project" value="UniProtKB-KW"/>
</dbReference>
<comment type="subcellular location">
    <subcellularLocation>
        <location evidence="1">Membrane</location>
    </subcellularLocation>
</comment>
<dbReference type="RefSeq" id="WP_198111240.1">
    <property type="nucleotide sequence ID" value="NZ_JAEDAK010000006.1"/>
</dbReference>
<dbReference type="PROSITE" id="PS50111">
    <property type="entry name" value="CHEMOTAXIS_TRANSDUC_2"/>
    <property type="match status" value="1"/>
</dbReference>
<gene>
    <name evidence="7" type="ORF">I7X39_11230</name>
</gene>
<dbReference type="SMART" id="SM00283">
    <property type="entry name" value="MA"/>
    <property type="match status" value="1"/>
</dbReference>
<keyword evidence="5" id="KW-0812">Transmembrane</keyword>
<feature type="domain" description="Methyl-accepting transducer" evidence="6">
    <location>
        <begin position="304"/>
        <end position="533"/>
    </location>
</feature>
<comment type="caution">
    <text evidence="7">The sequence shown here is derived from an EMBL/GenBank/DDBJ whole genome shotgun (WGS) entry which is preliminary data.</text>
</comment>
<evidence type="ECO:0000256" key="1">
    <source>
        <dbReference type="ARBA" id="ARBA00004370"/>
    </source>
</evidence>
<comment type="similarity">
    <text evidence="3">Belongs to the methyl-accepting chemotaxis (MCP) protein family.</text>
</comment>
<dbReference type="GO" id="GO:0005886">
    <property type="term" value="C:plasma membrane"/>
    <property type="evidence" value="ECO:0007669"/>
    <property type="project" value="TreeGrafter"/>
</dbReference>
<dbReference type="SUPFAM" id="SSF58104">
    <property type="entry name" value="Methyl-accepting chemotaxis protein (MCP) signaling domain"/>
    <property type="match status" value="1"/>
</dbReference>
<protein>
    <submittedName>
        <fullName evidence="7">Methyl-accepting chemotaxis protein</fullName>
    </submittedName>
</protein>
<dbReference type="GO" id="GO:0006935">
    <property type="term" value="P:chemotaxis"/>
    <property type="evidence" value="ECO:0007669"/>
    <property type="project" value="InterPro"/>
</dbReference>
<feature type="transmembrane region" description="Helical" evidence="5">
    <location>
        <begin position="224"/>
        <end position="243"/>
    </location>
</feature>
<dbReference type="CDD" id="cd11386">
    <property type="entry name" value="MCP_signal"/>
    <property type="match status" value="1"/>
</dbReference>
<evidence type="ECO:0000259" key="6">
    <source>
        <dbReference type="PROSITE" id="PS50111"/>
    </source>
</evidence>
<evidence type="ECO:0000313" key="7">
    <source>
        <dbReference type="EMBL" id="MBH9577474.1"/>
    </source>
</evidence>
<dbReference type="EMBL" id="JAEDAK010000006">
    <property type="protein sequence ID" value="MBH9577474.1"/>
    <property type="molecule type" value="Genomic_DNA"/>
</dbReference>
<dbReference type="InterPro" id="IPR004089">
    <property type="entry name" value="MCPsignal_dom"/>
</dbReference>
<keyword evidence="4" id="KW-0807">Transducer</keyword>
<name>A0A931NHW0_9BURK</name>
<reference evidence="7" key="1">
    <citation type="submission" date="2020-12" db="EMBL/GenBank/DDBJ databases">
        <title>The genome sequence of Inhella sp. 1Y17.</title>
        <authorList>
            <person name="Liu Y."/>
        </authorList>
    </citation>
    <scope>NUCLEOTIDE SEQUENCE</scope>
    <source>
        <strain evidence="7">1Y17</strain>
    </source>
</reference>
<dbReference type="PRINTS" id="PR00260">
    <property type="entry name" value="CHEMTRNSDUCR"/>
</dbReference>
<dbReference type="PANTHER" id="PTHR43531">
    <property type="entry name" value="PROTEIN ICFG"/>
    <property type="match status" value="1"/>
</dbReference>
<dbReference type="Gene3D" id="1.10.287.950">
    <property type="entry name" value="Methyl-accepting chemotaxis protein"/>
    <property type="match status" value="1"/>
</dbReference>
<proteinExistence type="inferred from homology"/>
<evidence type="ECO:0000256" key="3">
    <source>
        <dbReference type="ARBA" id="ARBA00029447"/>
    </source>
</evidence>
<sequence>MNARESSNTPLIAIGVAVLALVIALFGLLQANQAVRDAYRNRYASFLLADELRQSSDDLTRLARTYVATGDAKWERQYFEILDVRNGKLPRPKHYERIYWDFRAADQTPAGGTEEAVPLQELMKRAGFSEAEFAQLRQAQANSDGLVSTETIAMNLVKGRLADGAGGFSKSGEPDPATALKMMHDAAYHAEKAKIMGPVAEFQRLLDERTQAAIDLASARERNWLILLVAAMLALGVAMAWSVRRAHLTVKRLGGSPVAVLERVQALTEGDLRNQGDAHDTHVLGHLELMAQALRERVQQVRSAVDSMATATQEIASGNQDLSRRTELQASSLQCTASTMEQLGSTVRTNAESAATANQLASGASDVAARGGAVVSQVVDTMRGINESSRKIADITSVIDSIAFQTNILALNAAVEAARAGEAGRGFAVVASEVRVLAQRSAEAAREIKSLIGANVERVEQGTELADRAGHTMQEIVESIQRVSAIVGEISNASAEQSSGVSQVGQSIVQMDQSTQQNAALVEQSAAAAESLRQQAQQLVTAMAMFRT</sequence>
<accession>A0A931NHW0</accession>
<dbReference type="GO" id="GO:0004888">
    <property type="term" value="F:transmembrane signaling receptor activity"/>
    <property type="evidence" value="ECO:0007669"/>
    <property type="project" value="InterPro"/>
</dbReference>
<dbReference type="PANTHER" id="PTHR43531:SF14">
    <property type="entry name" value="METHYL-ACCEPTING CHEMOTAXIS PROTEIN I-RELATED"/>
    <property type="match status" value="1"/>
</dbReference>
<keyword evidence="2" id="KW-0488">Methylation</keyword>
<organism evidence="7 8">
    <name type="scientific">Inhella proteolytica</name>
    <dbReference type="NCBI Taxonomy" id="2795029"/>
    <lineage>
        <taxon>Bacteria</taxon>
        <taxon>Pseudomonadati</taxon>
        <taxon>Pseudomonadota</taxon>
        <taxon>Betaproteobacteria</taxon>
        <taxon>Burkholderiales</taxon>
        <taxon>Sphaerotilaceae</taxon>
        <taxon>Inhella</taxon>
    </lineage>
</organism>
<dbReference type="InterPro" id="IPR051310">
    <property type="entry name" value="MCP_chemotaxis"/>
</dbReference>
<dbReference type="Proteomes" id="UP000613266">
    <property type="component" value="Unassembled WGS sequence"/>
</dbReference>
<evidence type="ECO:0000256" key="2">
    <source>
        <dbReference type="ARBA" id="ARBA00022481"/>
    </source>
</evidence>
<evidence type="ECO:0000313" key="8">
    <source>
        <dbReference type="Proteomes" id="UP000613266"/>
    </source>
</evidence>
<keyword evidence="5" id="KW-1133">Transmembrane helix</keyword>
<dbReference type="AlphaFoldDB" id="A0A931NHW0"/>
<keyword evidence="8" id="KW-1185">Reference proteome</keyword>
<evidence type="ECO:0000256" key="4">
    <source>
        <dbReference type="PROSITE-ProRule" id="PRU00284"/>
    </source>
</evidence>
<evidence type="ECO:0000256" key="5">
    <source>
        <dbReference type="SAM" id="Phobius"/>
    </source>
</evidence>